<keyword evidence="1" id="KW-0378">Hydrolase</keyword>
<dbReference type="PANTHER" id="PTHR42648">
    <property type="entry name" value="TRANSPOSASE, PUTATIVE-RELATED"/>
    <property type="match status" value="1"/>
</dbReference>
<protein>
    <recommendedName>
        <fullName evidence="2">Integrase catalytic domain-containing protein</fullName>
    </recommendedName>
</protein>
<dbReference type="GO" id="GO:0003676">
    <property type="term" value="F:nucleic acid binding"/>
    <property type="evidence" value="ECO:0007669"/>
    <property type="project" value="InterPro"/>
</dbReference>
<dbReference type="AlphaFoldDB" id="A0AAQ3T3N9"/>
<dbReference type="InterPro" id="IPR036397">
    <property type="entry name" value="RNaseH_sf"/>
</dbReference>
<dbReference type="GO" id="GO:0008233">
    <property type="term" value="F:peptidase activity"/>
    <property type="evidence" value="ECO:0007669"/>
    <property type="project" value="UniProtKB-KW"/>
</dbReference>
<organism evidence="3 4">
    <name type="scientific">Paspalum notatum var. saurae</name>
    <dbReference type="NCBI Taxonomy" id="547442"/>
    <lineage>
        <taxon>Eukaryota</taxon>
        <taxon>Viridiplantae</taxon>
        <taxon>Streptophyta</taxon>
        <taxon>Embryophyta</taxon>
        <taxon>Tracheophyta</taxon>
        <taxon>Spermatophyta</taxon>
        <taxon>Magnoliopsida</taxon>
        <taxon>Liliopsida</taxon>
        <taxon>Poales</taxon>
        <taxon>Poaceae</taxon>
        <taxon>PACMAD clade</taxon>
        <taxon>Panicoideae</taxon>
        <taxon>Andropogonodae</taxon>
        <taxon>Paspaleae</taxon>
        <taxon>Paspalinae</taxon>
        <taxon>Paspalum</taxon>
    </lineage>
</organism>
<keyword evidence="4" id="KW-1185">Reference proteome</keyword>
<sequence>MVEARAHAQIDGGNQSDNTAWYLDTGATNHMTGSRAVFSDIDSCVTGNVRFGDGSLVKIEGRGTVLFACKSGEHRELSGVYLIPRLDTNLISVGQLDEDDYNIRIKKGVMTIRDEQRRLLAWVRRSPNRLYSIHLDITRPVCLTARWVDEAWRWHERYGHISFQALRKLVNEDMVRGLLHIDHVDQVCEGCLAGKQRRHPFPAQARRRATTALDLVHGDICGLVTPTTPSGSWYFLLLVDDLSRYMWLSLLASKDQAPAAIRKFKAAAELESGCKLKVLRTDRGGEFTSIEFGAYCAEQGVQRQLTAPYMPQQNGVVERRNQTVVGMARSMLLAKGLPGMFWGEAVTTAVFILNRSPTHSLDGKTPFEAWHGERPAVSFFRTFGCIAHVKNCRPQLKKLEARSTPMIFVGYEVGSKAYRMYNPMYTDPS</sequence>
<proteinExistence type="predicted"/>
<keyword evidence="1" id="KW-0645">Protease</keyword>
<gene>
    <name evidence="3" type="ORF">U9M48_014849</name>
</gene>
<name>A0AAQ3T3N9_PASNO</name>
<dbReference type="GO" id="GO:0006508">
    <property type="term" value="P:proteolysis"/>
    <property type="evidence" value="ECO:0007669"/>
    <property type="project" value="UniProtKB-KW"/>
</dbReference>
<dbReference type="InterPro" id="IPR039537">
    <property type="entry name" value="Retrotran_Ty1/copia-like"/>
</dbReference>
<dbReference type="GO" id="GO:0015074">
    <property type="term" value="P:DNA integration"/>
    <property type="evidence" value="ECO:0007669"/>
    <property type="project" value="InterPro"/>
</dbReference>
<dbReference type="Pfam" id="PF13976">
    <property type="entry name" value="gag_pre-integrs"/>
    <property type="match status" value="1"/>
</dbReference>
<accession>A0AAQ3T3N9</accession>
<dbReference type="InterPro" id="IPR057670">
    <property type="entry name" value="SH3_retrovirus"/>
</dbReference>
<evidence type="ECO:0000256" key="1">
    <source>
        <dbReference type="ARBA" id="ARBA00022670"/>
    </source>
</evidence>
<reference evidence="3 4" key="1">
    <citation type="submission" date="2024-02" db="EMBL/GenBank/DDBJ databases">
        <title>High-quality chromosome-scale genome assembly of Pensacola bahiagrass (Paspalum notatum Flugge var. saurae).</title>
        <authorList>
            <person name="Vega J.M."/>
            <person name="Podio M."/>
            <person name="Orjuela J."/>
            <person name="Siena L.A."/>
            <person name="Pessino S.C."/>
            <person name="Combes M.C."/>
            <person name="Mariac C."/>
            <person name="Albertini E."/>
            <person name="Pupilli F."/>
            <person name="Ortiz J.P.A."/>
            <person name="Leblanc O."/>
        </authorList>
    </citation>
    <scope>NUCLEOTIDE SEQUENCE [LARGE SCALE GENOMIC DNA]</scope>
    <source>
        <strain evidence="3">R1</strain>
        <tissue evidence="3">Leaf</tissue>
    </source>
</reference>
<dbReference type="EMBL" id="CP144747">
    <property type="protein sequence ID" value="WVZ65497.1"/>
    <property type="molecule type" value="Genomic_DNA"/>
</dbReference>
<dbReference type="InterPro" id="IPR001584">
    <property type="entry name" value="Integrase_cat-core"/>
</dbReference>
<dbReference type="InterPro" id="IPR054722">
    <property type="entry name" value="PolX-like_BBD"/>
</dbReference>
<dbReference type="InterPro" id="IPR012337">
    <property type="entry name" value="RNaseH-like_sf"/>
</dbReference>
<dbReference type="InterPro" id="IPR025724">
    <property type="entry name" value="GAG-pre-integrase_dom"/>
</dbReference>
<dbReference type="Pfam" id="PF22936">
    <property type="entry name" value="Pol_BBD"/>
    <property type="match status" value="1"/>
</dbReference>
<evidence type="ECO:0000259" key="2">
    <source>
        <dbReference type="PROSITE" id="PS50994"/>
    </source>
</evidence>
<dbReference type="Pfam" id="PF00665">
    <property type="entry name" value="rve"/>
    <property type="match status" value="1"/>
</dbReference>
<dbReference type="SUPFAM" id="SSF53098">
    <property type="entry name" value="Ribonuclease H-like"/>
    <property type="match status" value="1"/>
</dbReference>
<dbReference type="PANTHER" id="PTHR42648:SF25">
    <property type="entry name" value="RNA-DIRECTED DNA POLYMERASE"/>
    <property type="match status" value="1"/>
</dbReference>
<dbReference type="Proteomes" id="UP001341281">
    <property type="component" value="Chromosome 03"/>
</dbReference>
<evidence type="ECO:0000313" key="3">
    <source>
        <dbReference type="EMBL" id="WVZ65497.1"/>
    </source>
</evidence>
<dbReference type="PROSITE" id="PS50994">
    <property type="entry name" value="INTEGRASE"/>
    <property type="match status" value="1"/>
</dbReference>
<feature type="domain" description="Integrase catalytic" evidence="2">
    <location>
        <begin position="198"/>
        <end position="374"/>
    </location>
</feature>
<evidence type="ECO:0000313" key="4">
    <source>
        <dbReference type="Proteomes" id="UP001341281"/>
    </source>
</evidence>
<dbReference type="Gene3D" id="3.30.420.10">
    <property type="entry name" value="Ribonuclease H-like superfamily/Ribonuclease H"/>
    <property type="match status" value="1"/>
</dbReference>
<dbReference type="Pfam" id="PF25597">
    <property type="entry name" value="SH3_retrovirus"/>
    <property type="match status" value="1"/>
</dbReference>